<comment type="caution">
    <text evidence="1">The sequence shown here is derived from an EMBL/GenBank/DDBJ whole genome shotgun (WGS) entry which is preliminary data.</text>
</comment>
<organism evidence="1 2">
    <name type="scientific">Candidatus Magasanikbacteria bacterium RIFCSPHIGHO2_01_FULL_50_8</name>
    <dbReference type="NCBI Taxonomy" id="1798674"/>
    <lineage>
        <taxon>Bacteria</taxon>
        <taxon>Candidatus Magasanikiibacteriota</taxon>
    </lineage>
</organism>
<evidence type="ECO:0008006" key="3">
    <source>
        <dbReference type="Google" id="ProtNLM"/>
    </source>
</evidence>
<sequence>MKKFYLAGGTALALHYGHRESIDLDFFCAKSFRTESVIAVLSKLGTFQLVNEEENTVDGILDGVKVSFFSYPYALLHKTSAFHGVATASIADIACMKINAIAGRNARKDFFDLYFILEREGWTLADVLHLCNKKFKAARRDPYHIVKALVYFEEADAQPEVLTHPVVTWSAVKKFFVKNVEKI</sequence>
<dbReference type="Pfam" id="PF08843">
    <property type="entry name" value="AbiEii"/>
    <property type="match status" value="2"/>
</dbReference>
<dbReference type="EMBL" id="MFPV01000016">
    <property type="protein sequence ID" value="OGH62247.1"/>
    <property type="molecule type" value="Genomic_DNA"/>
</dbReference>
<dbReference type="Proteomes" id="UP000176329">
    <property type="component" value="Unassembled WGS sequence"/>
</dbReference>
<name>A0A1F6LS70_9BACT</name>
<accession>A0A1F6LS70</accession>
<dbReference type="AlphaFoldDB" id="A0A1F6LS70"/>
<protein>
    <recommendedName>
        <fullName evidence="3">Nucleotidyl transferase AbiEii toxin, Type IV TA system</fullName>
    </recommendedName>
</protein>
<dbReference type="InterPro" id="IPR014942">
    <property type="entry name" value="AbiEii"/>
</dbReference>
<gene>
    <name evidence="1" type="ORF">A2848_02130</name>
</gene>
<reference evidence="1 2" key="1">
    <citation type="journal article" date="2016" name="Nat. Commun.">
        <title>Thousands of microbial genomes shed light on interconnected biogeochemical processes in an aquifer system.</title>
        <authorList>
            <person name="Anantharaman K."/>
            <person name="Brown C.T."/>
            <person name="Hug L.A."/>
            <person name="Sharon I."/>
            <person name="Castelle C.J."/>
            <person name="Probst A.J."/>
            <person name="Thomas B.C."/>
            <person name="Singh A."/>
            <person name="Wilkins M.J."/>
            <person name="Karaoz U."/>
            <person name="Brodie E.L."/>
            <person name="Williams K.H."/>
            <person name="Hubbard S.S."/>
            <person name="Banfield J.F."/>
        </authorList>
    </citation>
    <scope>NUCLEOTIDE SEQUENCE [LARGE SCALE GENOMIC DNA]</scope>
</reference>
<evidence type="ECO:0000313" key="2">
    <source>
        <dbReference type="Proteomes" id="UP000176329"/>
    </source>
</evidence>
<evidence type="ECO:0000313" key="1">
    <source>
        <dbReference type="EMBL" id="OGH62247.1"/>
    </source>
</evidence>
<proteinExistence type="predicted"/>